<reference evidence="2" key="1">
    <citation type="submission" date="2021-06" db="EMBL/GenBank/DDBJ databases">
        <title>Parelaphostrongylus tenuis whole genome reference sequence.</title>
        <authorList>
            <person name="Garwood T.J."/>
            <person name="Larsen P.A."/>
            <person name="Fountain-Jones N.M."/>
            <person name="Garbe J.R."/>
            <person name="Macchietto M.G."/>
            <person name="Kania S.A."/>
            <person name="Gerhold R.W."/>
            <person name="Richards J.E."/>
            <person name="Wolf T.M."/>
        </authorList>
    </citation>
    <scope>NUCLEOTIDE SEQUENCE</scope>
    <source>
        <strain evidence="2">MNPRO001-30</strain>
        <tissue evidence="2">Meninges</tissue>
    </source>
</reference>
<sequence>MGSCHLEDVRNEYKEDEWIFTELQRESAMINDAVYRKRSDGQGNGSVCSSSILL</sequence>
<dbReference type="EMBL" id="JAHQIW010004039">
    <property type="protein sequence ID" value="KAJ1360933.1"/>
    <property type="molecule type" value="Genomic_DNA"/>
</dbReference>
<organism evidence="2 3">
    <name type="scientific">Parelaphostrongylus tenuis</name>
    <name type="common">Meningeal worm</name>
    <dbReference type="NCBI Taxonomy" id="148309"/>
    <lineage>
        <taxon>Eukaryota</taxon>
        <taxon>Metazoa</taxon>
        <taxon>Ecdysozoa</taxon>
        <taxon>Nematoda</taxon>
        <taxon>Chromadorea</taxon>
        <taxon>Rhabditida</taxon>
        <taxon>Rhabditina</taxon>
        <taxon>Rhabditomorpha</taxon>
        <taxon>Strongyloidea</taxon>
        <taxon>Metastrongylidae</taxon>
        <taxon>Parelaphostrongylus</taxon>
    </lineage>
</organism>
<evidence type="ECO:0000313" key="3">
    <source>
        <dbReference type="Proteomes" id="UP001196413"/>
    </source>
</evidence>
<comment type="caution">
    <text evidence="2">The sequence shown here is derived from an EMBL/GenBank/DDBJ whole genome shotgun (WGS) entry which is preliminary data.</text>
</comment>
<accession>A0AAD5N626</accession>
<evidence type="ECO:0000313" key="2">
    <source>
        <dbReference type="EMBL" id="KAJ1360934.1"/>
    </source>
</evidence>
<gene>
    <name evidence="1" type="ORF">KIN20_020057</name>
    <name evidence="2" type="ORF">KIN20_020060</name>
</gene>
<dbReference type="Proteomes" id="UP001196413">
    <property type="component" value="Unassembled WGS sequence"/>
</dbReference>
<name>A0AAD5N626_PARTN</name>
<proteinExistence type="predicted"/>
<evidence type="ECO:0000313" key="1">
    <source>
        <dbReference type="EMBL" id="KAJ1360933.1"/>
    </source>
</evidence>
<protein>
    <submittedName>
        <fullName evidence="2">Uncharacterized protein</fullName>
    </submittedName>
</protein>
<dbReference type="EMBL" id="JAHQIW010004039">
    <property type="protein sequence ID" value="KAJ1360934.1"/>
    <property type="molecule type" value="Genomic_DNA"/>
</dbReference>
<keyword evidence="3" id="KW-1185">Reference proteome</keyword>
<dbReference type="AlphaFoldDB" id="A0AAD5N626"/>